<sequence length="203" mass="22906">MKGPLFIKFLFLILFSLTIQNCSSFGEVVIFRDSFKKAHIVNLKLSLESHEIQPDSWSLYKVILDFTREIGIEKTVPTIVRFNVYGSRLDNSLERTGFIRIGNKNENLIFGNLTSQAITTTSYRAGGVDSAGKQVAGGASTKVNREFTGTFLLTLEQEKEILSSKNLVIRFYAGAWPVTVSFQEDDLETLKYYLRAKPGMEQD</sequence>
<dbReference type="AlphaFoldDB" id="A0A2M9ZZZ5"/>
<keyword evidence="2" id="KW-1185">Reference proteome</keyword>
<dbReference type="Proteomes" id="UP000231843">
    <property type="component" value="Unassembled WGS sequence"/>
</dbReference>
<proteinExistence type="predicted"/>
<evidence type="ECO:0000313" key="2">
    <source>
        <dbReference type="Proteomes" id="UP000231843"/>
    </source>
</evidence>
<name>A0A2M9ZZZ5_9LEPT</name>
<comment type="caution">
    <text evidence="1">The sequence shown here is derived from an EMBL/GenBank/DDBJ whole genome shotgun (WGS) entry which is preliminary data.</text>
</comment>
<protein>
    <submittedName>
        <fullName evidence="1">Uncharacterized protein</fullName>
    </submittedName>
</protein>
<reference evidence="1 2" key="1">
    <citation type="submission" date="2017-07" db="EMBL/GenBank/DDBJ databases">
        <title>Leptospira spp. isolated from tropical soils.</title>
        <authorList>
            <person name="Thibeaux R."/>
            <person name="Iraola G."/>
            <person name="Ferres I."/>
            <person name="Bierque E."/>
            <person name="Girault D."/>
            <person name="Soupe-Gilbert M.-E."/>
            <person name="Picardeau M."/>
            <person name="Goarant C."/>
        </authorList>
    </citation>
    <scope>NUCLEOTIDE SEQUENCE [LARGE SCALE GENOMIC DNA]</scope>
    <source>
        <strain evidence="1 2">ES4-C-A1</strain>
    </source>
</reference>
<dbReference type="EMBL" id="NPEA01000004">
    <property type="protein sequence ID" value="PJZ77630.1"/>
    <property type="molecule type" value="Genomic_DNA"/>
</dbReference>
<organism evidence="1 2">
    <name type="scientific">Leptospira neocaledonica</name>
    <dbReference type="NCBI Taxonomy" id="2023192"/>
    <lineage>
        <taxon>Bacteria</taxon>
        <taxon>Pseudomonadati</taxon>
        <taxon>Spirochaetota</taxon>
        <taxon>Spirochaetia</taxon>
        <taxon>Leptospirales</taxon>
        <taxon>Leptospiraceae</taxon>
        <taxon>Leptospira</taxon>
    </lineage>
</organism>
<accession>A0A2M9ZZZ5</accession>
<gene>
    <name evidence="1" type="ORF">CH365_08665</name>
</gene>
<evidence type="ECO:0000313" key="1">
    <source>
        <dbReference type="EMBL" id="PJZ77630.1"/>
    </source>
</evidence>